<reference evidence="1" key="1">
    <citation type="submission" date="2020-06" db="EMBL/GenBank/DDBJ databases">
        <authorList>
            <person name="Li T."/>
            <person name="Hu X."/>
            <person name="Zhang T."/>
            <person name="Song X."/>
            <person name="Zhang H."/>
            <person name="Dai N."/>
            <person name="Sheng W."/>
            <person name="Hou X."/>
            <person name="Wei L."/>
        </authorList>
    </citation>
    <scope>NUCLEOTIDE SEQUENCE</scope>
    <source>
        <strain evidence="1">KEN1</strain>
        <tissue evidence="1">Leaf</tissue>
    </source>
</reference>
<name>A0AAW2XQH5_9LAMI</name>
<dbReference type="PANTHER" id="PTHR11439:SF465">
    <property type="entry name" value="REVERSE TRANSCRIPTASE TY1_COPIA-TYPE DOMAIN-CONTAINING PROTEIN"/>
    <property type="match status" value="1"/>
</dbReference>
<dbReference type="CDD" id="cd09272">
    <property type="entry name" value="RNase_HI_RT_Ty1"/>
    <property type="match status" value="1"/>
</dbReference>
<proteinExistence type="predicted"/>
<reference evidence="1" key="2">
    <citation type="journal article" date="2024" name="Plant">
        <title>Genomic evolution and insights into agronomic trait innovations of Sesamum species.</title>
        <authorList>
            <person name="Miao H."/>
            <person name="Wang L."/>
            <person name="Qu L."/>
            <person name="Liu H."/>
            <person name="Sun Y."/>
            <person name="Le M."/>
            <person name="Wang Q."/>
            <person name="Wei S."/>
            <person name="Zheng Y."/>
            <person name="Lin W."/>
            <person name="Duan Y."/>
            <person name="Cao H."/>
            <person name="Xiong S."/>
            <person name="Wang X."/>
            <person name="Wei L."/>
            <person name="Li C."/>
            <person name="Ma Q."/>
            <person name="Ju M."/>
            <person name="Zhao R."/>
            <person name="Li G."/>
            <person name="Mu C."/>
            <person name="Tian Q."/>
            <person name="Mei H."/>
            <person name="Zhang T."/>
            <person name="Gao T."/>
            <person name="Zhang H."/>
        </authorList>
    </citation>
    <scope>NUCLEOTIDE SEQUENCE</scope>
    <source>
        <strain evidence="1">KEN1</strain>
    </source>
</reference>
<gene>
    <name evidence="1" type="ORF">Slati_0979500</name>
</gene>
<evidence type="ECO:0000313" key="1">
    <source>
        <dbReference type="EMBL" id="KAL0456403.1"/>
    </source>
</evidence>
<dbReference type="AlphaFoldDB" id="A0AAW2XQH5"/>
<comment type="caution">
    <text evidence="1">The sequence shown here is derived from an EMBL/GenBank/DDBJ whole genome shotgun (WGS) entry which is preliminary data.</text>
</comment>
<organism evidence="1">
    <name type="scientific">Sesamum latifolium</name>
    <dbReference type="NCBI Taxonomy" id="2727402"/>
    <lineage>
        <taxon>Eukaryota</taxon>
        <taxon>Viridiplantae</taxon>
        <taxon>Streptophyta</taxon>
        <taxon>Embryophyta</taxon>
        <taxon>Tracheophyta</taxon>
        <taxon>Spermatophyta</taxon>
        <taxon>Magnoliopsida</taxon>
        <taxon>eudicotyledons</taxon>
        <taxon>Gunneridae</taxon>
        <taxon>Pentapetalae</taxon>
        <taxon>asterids</taxon>
        <taxon>lamiids</taxon>
        <taxon>Lamiales</taxon>
        <taxon>Pedaliaceae</taxon>
        <taxon>Sesamum</taxon>
    </lineage>
</organism>
<accession>A0AAW2XQH5</accession>
<dbReference type="PANTHER" id="PTHR11439">
    <property type="entry name" value="GAG-POL-RELATED RETROTRANSPOSON"/>
    <property type="match status" value="1"/>
</dbReference>
<protein>
    <submittedName>
        <fullName evidence="1">Secreted RxLR effector protein</fullName>
    </submittedName>
</protein>
<dbReference type="EMBL" id="JACGWN010000003">
    <property type="protein sequence ID" value="KAL0456403.1"/>
    <property type="molecule type" value="Genomic_DNA"/>
</dbReference>
<sequence length="229" mass="25652">MGLKLTTQDVVPLRDAKPYKRLADSYRCSPALGVLFKGCSAQGLFFPSSNPSTLTAYCDADWASCVDSRRTLTGYFIFLGKALISWKTKKQTTVAHSIAKVEYKRLGTIVFELQWISYLLNDLRVPVPIPILIYCDNQVAIHIVVNLILHECTKYLDIDCHLARDKFKAGFVLPSHIYGKSQPADMFSKLLPGPNSNSFLSKLGLVSFSQVHLEGMMKDMQQQNAAEQQ</sequence>